<dbReference type="Proteomes" id="UP000004892">
    <property type="component" value="Unassembled WGS sequence"/>
</dbReference>
<dbReference type="InterPro" id="IPR025347">
    <property type="entry name" value="DUF4251"/>
</dbReference>
<gene>
    <name evidence="1" type="ORF">HMPREF9449_01817</name>
</gene>
<evidence type="ECO:0000313" key="1">
    <source>
        <dbReference type="EMBL" id="EHP47210.1"/>
    </source>
</evidence>
<dbReference type="GeneID" id="98069380"/>
<keyword evidence="2" id="KW-1185">Reference proteome</keyword>
<dbReference type="Pfam" id="PF14059">
    <property type="entry name" value="DUF4251"/>
    <property type="match status" value="1"/>
</dbReference>
<reference evidence="1 2" key="1">
    <citation type="submission" date="2012-01" db="EMBL/GenBank/DDBJ databases">
        <title>The Genome Sequence of Odoribacter laneus YIT 12061.</title>
        <authorList>
            <consortium name="The Broad Institute Genome Sequencing Platform"/>
            <person name="Earl A."/>
            <person name="Ward D."/>
            <person name="Feldgarden M."/>
            <person name="Gevers D."/>
            <person name="Morotomi M."/>
            <person name="Young S.K."/>
            <person name="Zeng Q."/>
            <person name="Gargeya S."/>
            <person name="Fitzgerald M."/>
            <person name="Haas B."/>
            <person name="Abouelleil A."/>
            <person name="Alvarado L."/>
            <person name="Arachchi H.M."/>
            <person name="Berlin A."/>
            <person name="Chapman S.B."/>
            <person name="Gearin G."/>
            <person name="Goldberg J."/>
            <person name="Griggs A."/>
            <person name="Gujja S."/>
            <person name="Hansen M."/>
            <person name="Heiman D."/>
            <person name="Howarth C."/>
            <person name="Larimer J."/>
            <person name="Lui A."/>
            <person name="MacDonald P.J.P."/>
            <person name="McCowen C."/>
            <person name="Montmayeur A."/>
            <person name="Murphy C."/>
            <person name="Neiman D."/>
            <person name="Pearson M."/>
            <person name="Priest M."/>
            <person name="Roberts A."/>
            <person name="Saif S."/>
            <person name="Shea T."/>
            <person name="Sisk P."/>
            <person name="Stolte C."/>
            <person name="Sykes S."/>
            <person name="Wortman J."/>
            <person name="Nusbaum C."/>
            <person name="Birren B."/>
        </authorList>
    </citation>
    <scope>NUCLEOTIDE SEQUENCE [LARGE SCALE GENOMIC DNA]</scope>
    <source>
        <strain evidence="1 2">YIT 12061</strain>
    </source>
</reference>
<dbReference type="AlphaFoldDB" id="H1DHT1"/>
<proteinExistence type="predicted"/>
<dbReference type="PATRIC" id="fig|742817.3.peg.1932"/>
<protein>
    <recommendedName>
        <fullName evidence="3">DUF4251 domain-containing protein</fullName>
    </recommendedName>
</protein>
<dbReference type="HOGENOM" id="CLU_1625389_0_0_10"/>
<evidence type="ECO:0000313" key="2">
    <source>
        <dbReference type="Proteomes" id="UP000004892"/>
    </source>
</evidence>
<dbReference type="EMBL" id="ADMC01000023">
    <property type="protein sequence ID" value="EHP47210.1"/>
    <property type="molecule type" value="Genomic_DNA"/>
</dbReference>
<accession>H1DHT1</accession>
<comment type="caution">
    <text evidence="1">The sequence shown here is derived from an EMBL/GenBank/DDBJ whole genome shotgun (WGS) entry which is preliminary data.</text>
</comment>
<name>H1DHT1_9BACT</name>
<sequence>MKLFLLTLSLFIYLIVSGQTDKTRILTEFRHTQEIVESGKFRIDIHIATPLNGMNIAVDSAWIAIDGEKACGYLPYYSSGYSFPRLGAKGINFDNMPFNKSLKIKGRNDKKSLKYSFGIVGKNDIYRIQMDIQYDGRCYIYITSNNHSPISYVGDIIKSDRSD</sequence>
<dbReference type="RefSeq" id="WP_009136965.1">
    <property type="nucleotide sequence ID" value="NZ_JH594596.1"/>
</dbReference>
<dbReference type="STRING" id="742817.HMPREF9449_01817"/>
<evidence type="ECO:0008006" key="3">
    <source>
        <dbReference type="Google" id="ProtNLM"/>
    </source>
</evidence>
<organism evidence="1 2">
    <name type="scientific">Odoribacter laneus YIT 12061</name>
    <dbReference type="NCBI Taxonomy" id="742817"/>
    <lineage>
        <taxon>Bacteria</taxon>
        <taxon>Pseudomonadati</taxon>
        <taxon>Bacteroidota</taxon>
        <taxon>Bacteroidia</taxon>
        <taxon>Bacteroidales</taxon>
        <taxon>Odoribacteraceae</taxon>
        <taxon>Odoribacter</taxon>
    </lineage>
</organism>
<dbReference type="Gene3D" id="2.40.128.410">
    <property type="match status" value="1"/>
</dbReference>